<dbReference type="InterPro" id="IPR015943">
    <property type="entry name" value="WD40/YVTN_repeat-like_dom_sf"/>
</dbReference>
<dbReference type="STRING" id="946362.F2UH23"/>
<gene>
    <name evidence="5" type="ORF">PTSG_07541</name>
</gene>
<feature type="region of interest" description="Disordered" evidence="4">
    <location>
        <begin position="636"/>
        <end position="660"/>
    </location>
</feature>
<dbReference type="InterPro" id="IPR001680">
    <property type="entry name" value="WD40_rpt"/>
</dbReference>
<feature type="repeat" description="WD" evidence="3">
    <location>
        <begin position="363"/>
        <end position="404"/>
    </location>
</feature>
<evidence type="ECO:0000256" key="2">
    <source>
        <dbReference type="ARBA" id="ARBA00022737"/>
    </source>
</evidence>
<dbReference type="InterPro" id="IPR019775">
    <property type="entry name" value="WD40_repeat_CS"/>
</dbReference>
<feature type="repeat" description="WD" evidence="3">
    <location>
        <begin position="279"/>
        <end position="320"/>
    </location>
</feature>
<dbReference type="InterPro" id="IPR020472">
    <property type="entry name" value="WD40_PAC1"/>
</dbReference>
<sequence length="830" mass="90189">MQTAKWENTIKALSGKYGPKLVEFVFCCIAASRDGLTLDELEDLCSLNEEVLNEQYERQNLVPQIRRIPQTAWTALRDDLMAHISAQYPPVSEVLSFTQEDMLMYVQTEYLSNLELFVDVHTILGQYFSGKWSGDTAKPYENSATLQDRFFAPKAACQWDDVVESCFSNFEYMRMRIIATSLDEVLEDLDALPERVSSPLAGVFGAIQEAKFVLEADPYQLISQVAARLLPPLKTPAPVRGFLSVILEGARLRGTLRDAALLPVHACIPSTHGASLADLQTHNFAVRGIGAAGHEDMYVTVSDDKRTKVWRLGNPTPIHDVDILADWGRAAAMSPTGEFVAIAGYDERIVGINLATGQTTFSLKGHTSFVNALAVFSEGKLLVSASDDSLALVWDLVRGVELTRLSGHDGGVLSVAVVGARRVATAGADGKLRLWDIDTGACSNVLHGHTGAVLAVAATSRFSHIISGGEDNSVRIWPMPGKSTGDIKDAEVVFSAHSAAVTAVSHTHTGSGLILSGSKDHTIRLWNFIKRTPVCVFKCASPILCLSVIANSTVVVFGTEAGITGQLELHRTTESLRNRATFLPDDSEDTADNDRSGQQTAANTGGVADRPPLRKTSSAISDDAYGFARSALASVSDDLDSSKDAPASPSRTRSRPQSMEAGIAFSQLRQMAKNESDFKKGDYTDASDVEKQALERQSSFEQRVLHEENEEDEAKPNAATAAKTPQLKDVEQPEGFAVEVAAAENGNGHAFEPKTLSRPREFLSSRKFDALEATNLSVEAKQAAFEALVLGENPEVLNMEMEQRQRRPTAPLERLQMEEEAKSKGCCTLL</sequence>
<dbReference type="OrthoDB" id="2325716at2759"/>
<dbReference type="Proteomes" id="UP000007799">
    <property type="component" value="Unassembled WGS sequence"/>
</dbReference>
<evidence type="ECO:0000313" key="5">
    <source>
        <dbReference type="EMBL" id="EGD76422.1"/>
    </source>
</evidence>
<protein>
    <submittedName>
        <fullName evidence="5">Uncharacterized protein</fullName>
    </submittedName>
</protein>
<dbReference type="PROSITE" id="PS00678">
    <property type="entry name" value="WD_REPEATS_1"/>
    <property type="match status" value="2"/>
</dbReference>
<evidence type="ECO:0000256" key="4">
    <source>
        <dbReference type="SAM" id="MobiDB-lite"/>
    </source>
</evidence>
<dbReference type="AlphaFoldDB" id="F2UH23"/>
<evidence type="ECO:0000256" key="3">
    <source>
        <dbReference type="PROSITE-ProRule" id="PRU00221"/>
    </source>
</evidence>
<feature type="region of interest" description="Disordered" evidence="4">
    <location>
        <begin position="582"/>
        <end position="620"/>
    </location>
</feature>
<dbReference type="KEGG" id="sre:PTSG_07541"/>
<dbReference type="eggNOG" id="KOG3602">
    <property type="taxonomic scope" value="Eukaryota"/>
</dbReference>
<feature type="region of interest" description="Disordered" evidence="4">
    <location>
        <begin position="695"/>
        <end position="725"/>
    </location>
</feature>
<keyword evidence="6" id="KW-1185">Reference proteome</keyword>
<dbReference type="EMBL" id="GL832974">
    <property type="protein sequence ID" value="EGD76422.1"/>
    <property type="molecule type" value="Genomic_DNA"/>
</dbReference>
<name>F2UH23_SALR5</name>
<evidence type="ECO:0000313" key="6">
    <source>
        <dbReference type="Proteomes" id="UP000007799"/>
    </source>
</evidence>
<dbReference type="PROSITE" id="PS50294">
    <property type="entry name" value="WD_REPEATS_REGION"/>
    <property type="match status" value="4"/>
</dbReference>
<dbReference type="CDD" id="cd00200">
    <property type="entry name" value="WD40"/>
    <property type="match status" value="1"/>
</dbReference>
<accession>F2UH23</accession>
<reference evidence="5" key="1">
    <citation type="submission" date="2009-08" db="EMBL/GenBank/DDBJ databases">
        <title>Annotation of Salpingoeca rosetta.</title>
        <authorList>
            <consortium name="The Broad Institute Genome Sequencing Platform"/>
            <person name="Russ C."/>
            <person name="Cuomo C."/>
            <person name="Burger G."/>
            <person name="Gray M.W."/>
            <person name="Holland P.W.H."/>
            <person name="King N."/>
            <person name="Lang F.B.F."/>
            <person name="Roger A.J."/>
            <person name="Ruiz-Trillo I."/>
            <person name="Young S.K."/>
            <person name="Zeng Q."/>
            <person name="Gargeya S."/>
            <person name="Alvarado L."/>
            <person name="Berlin A."/>
            <person name="Chapman S.B."/>
            <person name="Chen Z."/>
            <person name="Freedman E."/>
            <person name="Gellesch M."/>
            <person name="Goldberg J."/>
            <person name="Griggs A."/>
            <person name="Gujja S."/>
            <person name="Heilman E."/>
            <person name="Heiman D."/>
            <person name="Howarth C."/>
            <person name="Mehta T."/>
            <person name="Neiman D."/>
            <person name="Pearson M."/>
            <person name="Roberts A."/>
            <person name="Saif S."/>
            <person name="Shea T."/>
            <person name="Shenoy N."/>
            <person name="Sisk P."/>
            <person name="Stolte C."/>
            <person name="Sykes S."/>
            <person name="White J."/>
            <person name="Yandava C."/>
            <person name="Haas B."/>
            <person name="Nusbaum C."/>
            <person name="Birren B."/>
        </authorList>
    </citation>
    <scope>NUCLEOTIDE SEQUENCE [LARGE SCALE GENOMIC DNA]</scope>
    <source>
        <strain evidence="5">ATCC 50818</strain>
    </source>
</reference>
<evidence type="ECO:0000256" key="1">
    <source>
        <dbReference type="ARBA" id="ARBA00022574"/>
    </source>
</evidence>
<dbReference type="GeneID" id="16071899"/>
<dbReference type="PANTHER" id="PTHR19871:SF14">
    <property type="entry name" value="DUF4062 DOMAIN-CONTAINING PROTEIN"/>
    <property type="match status" value="1"/>
</dbReference>
<feature type="compositionally biased region" description="Low complexity" evidence="4">
    <location>
        <begin position="716"/>
        <end position="725"/>
    </location>
</feature>
<dbReference type="InterPro" id="IPR036322">
    <property type="entry name" value="WD40_repeat_dom_sf"/>
</dbReference>
<dbReference type="InterPro" id="IPR052752">
    <property type="entry name" value="NACHT-WD_repeat"/>
</dbReference>
<feature type="repeat" description="WD" evidence="3">
    <location>
        <begin position="494"/>
        <end position="527"/>
    </location>
</feature>
<dbReference type="PRINTS" id="PR00320">
    <property type="entry name" value="GPROTEINBRPT"/>
</dbReference>
<dbReference type="InParanoid" id="F2UH23"/>
<dbReference type="SUPFAM" id="SSF50978">
    <property type="entry name" value="WD40 repeat-like"/>
    <property type="match status" value="1"/>
</dbReference>
<feature type="repeat" description="WD" evidence="3">
    <location>
        <begin position="446"/>
        <end position="477"/>
    </location>
</feature>
<dbReference type="PROSITE" id="PS50082">
    <property type="entry name" value="WD_REPEATS_2"/>
    <property type="match status" value="5"/>
</dbReference>
<dbReference type="SMART" id="SM00320">
    <property type="entry name" value="WD40"/>
    <property type="match status" value="6"/>
</dbReference>
<organism evidence="6">
    <name type="scientific">Salpingoeca rosetta (strain ATCC 50818 / BSB-021)</name>
    <dbReference type="NCBI Taxonomy" id="946362"/>
    <lineage>
        <taxon>Eukaryota</taxon>
        <taxon>Choanoflagellata</taxon>
        <taxon>Craspedida</taxon>
        <taxon>Salpingoecidae</taxon>
        <taxon>Salpingoeca</taxon>
    </lineage>
</organism>
<dbReference type="RefSeq" id="XP_004991337.1">
    <property type="nucleotide sequence ID" value="XM_004991280.1"/>
</dbReference>
<feature type="repeat" description="WD" evidence="3">
    <location>
        <begin position="405"/>
        <end position="445"/>
    </location>
</feature>
<keyword evidence="1 3" id="KW-0853">WD repeat</keyword>
<dbReference type="PANTHER" id="PTHR19871">
    <property type="entry name" value="BETA TRANSDUCIN-RELATED PROTEIN"/>
    <property type="match status" value="1"/>
</dbReference>
<keyword evidence="2" id="KW-0677">Repeat</keyword>
<dbReference type="Gene3D" id="2.130.10.10">
    <property type="entry name" value="YVTN repeat-like/Quinoprotein amine dehydrogenase"/>
    <property type="match status" value="2"/>
</dbReference>
<dbReference type="Pfam" id="PF00400">
    <property type="entry name" value="WD40"/>
    <property type="match status" value="4"/>
</dbReference>
<proteinExistence type="predicted"/>
<dbReference type="eggNOG" id="KOG0265">
    <property type="taxonomic scope" value="Eukaryota"/>
</dbReference>